<keyword evidence="4" id="KW-1185">Reference proteome</keyword>
<dbReference type="Gene3D" id="3.40.10.10">
    <property type="entry name" value="DNA Methylphosphotriester Repair Domain"/>
    <property type="match status" value="1"/>
</dbReference>
<accession>A0ABW9CZB4</accession>
<proteinExistence type="predicted"/>
<protein>
    <submittedName>
        <fullName evidence="3">Ada metal-binding domain-containing protein</fullName>
    </submittedName>
</protein>
<dbReference type="Pfam" id="PF02805">
    <property type="entry name" value="Ada_Zn_binding"/>
    <property type="match status" value="1"/>
</dbReference>
<name>A0ABW9CZB4_9BURK</name>
<reference evidence="3 4" key="1">
    <citation type="journal article" date="2024" name="Chem. Sci.">
        <title>Discovery of megapolipeptins by genome mining of a Burkholderiales bacteria collection.</title>
        <authorList>
            <person name="Paulo B.S."/>
            <person name="Recchia M.J.J."/>
            <person name="Lee S."/>
            <person name="Fergusson C.H."/>
            <person name="Romanowski S.B."/>
            <person name="Hernandez A."/>
            <person name="Krull N."/>
            <person name="Liu D.Y."/>
            <person name="Cavanagh H."/>
            <person name="Bos A."/>
            <person name="Gray C.A."/>
            <person name="Murphy B.T."/>
            <person name="Linington R.G."/>
            <person name="Eustaquio A.S."/>
        </authorList>
    </citation>
    <scope>NUCLEOTIDE SEQUENCE [LARGE SCALE GENOMIC DNA]</scope>
    <source>
        <strain evidence="3 4">RL17-374-BIF-D</strain>
    </source>
</reference>
<evidence type="ECO:0000259" key="2">
    <source>
        <dbReference type="Pfam" id="PF02805"/>
    </source>
</evidence>
<gene>
    <name evidence="3" type="ORF">PQR08_37560</name>
</gene>
<comment type="caution">
    <text evidence="3">The sequence shown here is derived from an EMBL/GenBank/DDBJ whole genome shotgun (WGS) entry which is preliminary data.</text>
</comment>
<dbReference type="EMBL" id="JAQQDB010000073">
    <property type="protein sequence ID" value="MFM0523134.1"/>
    <property type="molecule type" value="Genomic_DNA"/>
</dbReference>
<evidence type="ECO:0000256" key="1">
    <source>
        <dbReference type="ARBA" id="ARBA00023159"/>
    </source>
</evidence>
<dbReference type="Proteomes" id="UP001629462">
    <property type="component" value="Unassembled WGS sequence"/>
</dbReference>
<dbReference type="SUPFAM" id="SSF57884">
    <property type="entry name" value="Ada DNA repair protein, N-terminal domain (N-Ada 10)"/>
    <property type="match status" value="1"/>
</dbReference>
<organism evidence="3 4">
    <name type="scientific">Caballeronia jiangsuensis</name>
    <dbReference type="NCBI Taxonomy" id="1458357"/>
    <lineage>
        <taxon>Bacteria</taxon>
        <taxon>Pseudomonadati</taxon>
        <taxon>Pseudomonadota</taxon>
        <taxon>Betaproteobacteria</taxon>
        <taxon>Burkholderiales</taxon>
        <taxon>Burkholderiaceae</taxon>
        <taxon>Caballeronia</taxon>
    </lineage>
</organism>
<dbReference type="InterPro" id="IPR035451">
    <property type="entry name" value="Ada-like_dom_sf"/>
</dbReference>
<sequence length="102" mass="11042">MSNERRTYTLIGRNGKPYVSPAPGALGGHKGSRIYGRLDCRPALRAIARGGYVRHRVFFPDEATAAAAGYRPCAVCMPEQYAAWKARSPNQAIATTTRGSNS</sequence>
<evidence type="ECO:0000313" key="4">
    <source>
        <dbReference type="Proteomes" id="UP001629462"/>
    </source>
</evidence>
<evidence type="ECO:0000313" key="3">
    <source>
        <dbReference type="EMBL" id="MFM0523134.1"/>
    </source>
</evidence>
<dbReference type="RefSeq" id="WP_408164308.1">
    <property type="nucleotide sequence ID" value="NZ_JAQQDB010000073.1"/>
</dbReference>
<dbReference type="InterPro" id="IPR004026">
    <property type="entry name" value="Ada_DNA_repair_Zn-bd"/>
</dbReference>
<keyword evidence="1" id="KW-0010">Activator</keyword>
<feature type="domain" description="Ada DNA repair metal-binding" evidence="2">
    <location>
        <begin position="28"/>
        <end position="79"/>
    </location>
</feature>